<evidence type="ECO:0000313" key="3">
    <source>
        <dbReference type="EMBL" id="RWR26816.1"/>
    </source>
</evidence>
<dbReference type="AlphaFoldDB" id="A0A443K231"/>
<sequence length="708" mass="78504">MRRWMTLSEIASARLPGLPASAYGMAKRARAAGWERRAGMSRPRKAAGGGLEFSIELLPAEARAEIVRREGGNIEIDESTVAALTLRTDDSLSATERERRDARLHVLAMFDAFRREKGLTVRDARVLFSAGYTAGAMDTPEWVRNAISSLSWRTLESWRAILRDHGADALGLDRRGRPAILDKAADGKAKTVALAAIAKQEFLPAKDLGAYLQTRFEAELPSSLSVRTVQRARVQLEARNRNVLMKLRDPDGYRSKVEFAATNATFAAGLNDLWEFDASPADVMLKGKKRHSIYLAIDVWSRRTKITVTETPRADAVADLNRKCLLAWGVPNRIKTDQGSDFKAKATARLMTALGIEHEICDAYDPTSKGTVERAIGTFQHDLAICPGFIGHSVADRKKIENRKAFSRRLGMDEEQLFEVEMDLPEFQAWCDTWTDEIYGQRAHEGLRRSTPFLKAASWQGDVKRISQPEALNVLLAPIVGKNGIRTVTKKGIAIGREHYQTVAAWPGDEVFVRQDPTDLGRALVFSLDGETYLGDAICPPLAGLDPVEVAMRVKAAQKAHEKAGVAELRKEMRAIGPRDFMNATLGQARKKAATLTYLERPAAPYTTPAIEAAQEAVEASRPDVPAYTPEQRAQVSAAVVPMPTKRPAPQSTPEQRFRRAIEIEAQIERGEPVNMDDEVFLRGYRPSSEYKGWLRVFEQRGPGMFAG</sequence>
<dbReference type="PROSITE" id="PS51702">
    <property type="entry name" value="HTH_MU"/>
    <property type="match status" value="1"/>
</dbReference>
<organism evidence="3 4">
    <name type="scientific">Paenirhodobacter populi</name>
    <dbReference type="NCBI Taxonomy" id="2306993"/>
    <lineage>
        <taxon>Bacteria</taxon>
        <taxon>Pseudomonadati</taxon>
        <taxon>Pseudomonadota</taxon>
        <taxon>Alphaproteobacteria</taxon>
        <taxon>Rhodobacterales</taxon>
        <taxon>Rhodobacter group</taxon>
        <taxon>Paenirhodobacter</taxon>
    </lineage>
</organism>
<comment type="caution">
    <text evidence="3">The sequence shown here is derived from an EMBL/GenBank/DDBJ whole genome shotgun (WGS) entry which is preliminary data.</text>
</comment>
<reference evidence="3 4" key="1">
    <citation type="submission" date="2019-01" db="EMBL/GenBank/DDBJ databases">
        <title>Sinorhodobacter populi sp. nov. isolated from the symptomatic bark tissue of Populus euramericana canker.</title>
        <authorList>
            <person name="Xu G."/>
        </authorList>
    </citation>
    <scope>NUCLEOTIDE SEQUENCE [LARGE SCALE GENOMIC DNA]</scope>
    <source>
        <strain evidence="3 4">07D10-4-3</strain>
    </source>
</reference>
<name>A0A443K231_9RHOB</name>
<dbReference type="SUPFAM" id="SSF46955">
    <property type="entry name" value="Putative DNA-binding domain"/>
    <property type="match status" value="1"/>
</dbReference>
<feature type="domain" description="HTH Mu-type" evidence="2">
    <location>
        <begin position="3"/>
        <end position="74"/>
    </location>
</feature>
<evidence type="ECO:0008006" key="5">
    <source>
        <dbReference type="Google" id="ProtNLM"/>
    </source>
</evidence>
<dbReference type="InterPro" id="IPR036388">
    <property type="entry name" value="WH-like_DNA-bd_sf"/>
</dbReference>
<dbReference type="SUPFAM" id="SSF53098">
    <property type="entry name" value="Ribonuclease H-like"/>
    <property type="match status" value="1"/>
</dbReference>
<dbReference type="InterPro" id="IPR003314">
    <property type="entry name" value="Mu-type_HTH"/>
</dbReference>
<dbReference type="Pfam" id="PF09299">
    <property type="entry name" value="Mu-transpos_C"/>
    <property type="match status" value="1"/>
</dbReference>
<dbReference type="Gene3D" id="3.30.420.10">
    <property type="entry name" value="Ribonuclease H-like superfamily/Ribonuclease H"/>
    <property type="match status" value="1"/>
</dbReference>
<dbReference type="PROSITE" id="PS50994">
    <property type="entry name" value="INTEGRASE"/>
    <property type="match status" value="1"/>
</dbReference>
<dbReference type="InterPro" id="IPR009061">
    <property type="entry name" value="DNA-bd_dom_put_sf"/>
</dbReference>
<evidence type="ECO:0000259" key="2">
    <source>
        <dbReference type="PROSITE" id="PS51702"/>
    </source>
</evidence>
<dbReference type="GO" id="GO:0003677">
    <property type="term" value="F:DNA binding"/>
    <property type="evidence" value="ECO:0007669"/>
    <property type="project" value="InterPro"/>
</dbReference>
<dbReference type="Gene3D" id="1.10.10.10">
    <property type="entry name" value="Winged helix-like DNA-binding domain superfamily/Winged helix DNA-binding domain"/>
    <property type="match status" value="1"/>
</dbReference>
<dbReference type="Pfam" id="PF02316">
    <property type="entry name" value="HTH_Tnp_Mu_1"/>
    <property type="match status" value="1"/>
</dbReference>
<proteinExistence type="predicted"/>
<dbReference type="GO" id="GO:0015074">
    <property type="term" value="P:DNA integration"/>
    <property type="evidence" value="ECO:0007669"/>
    <property type="project" value="InterPro"/>
</dbReference>
<dbReference type="InterPro" id="IPR001584">
    <property type="entry name" value="Integrase_cat-core"/>
</dbReference>
<dbReference type="Pfam" id="PF00665">
    <property type="entry name" value="rve"/>
    <property type="match status" value="1"/>
</dbReference>
<dbReference type="InterPro" id="IPR036397">
    <property type="entry name" value="RNaseH_sf"/>
</dbReference>
<evidence type="ECO:0000259" key="1">
    <source>
        <dbReference type="PROSITE" id="PS50994"/>
    </source>
</evidence>
<dbReference type="PANTHER" id="PTHR35004">
    <property type="entry name" value="TRANSPOSASE RV3428C-RELATED"/>
    <property type="match status" value="1"/>
</dbReference>
<protein>
    <recommendedName>
        <fullName evidence="5">Integrase</fullName>
    </recommendedName>
</protein>
<dbReference type="PANTHER" id="PTHR35004:SF7">
    <property type="entry name" value="INTEGRASE PROTEIN"/>
    <property type="match status" value="1"/>
</dbReference>
<gene>
    <name evidence="3" type="ORF">D2T29_19760</name>
</gene>
<reference evidence="3 4" key="2">
    <citation type="submission" date="2019-01" db="EMBL/GenBank/DDBJ databases">
        <authorList>
            <person name="Li Y."/>
        </authorList>
    </citation>
    <scope>NUCLEOTIDE SEQUENCE [LARGE SCALE GENOMIC DNA]</scope>
    <source>
        <strain evidence="3 4">07D10-4-3</strain>
    </source>
</reference>
<dbReference type="EMBL" id="SAUY01000038">
    <property type="protein sequence ID" value="RWR26816.1"/>
    <property type="molecule type" value="Genomic_DNA"/>
</dbReference>
<accession>A0A443K231</accession>
<dbReference type="Proteomes" id="UP000284451">
    <property type="component" value="Unassembled WGS sequence"/>
</dbReference>
<dbReference type="InterPro" id="IPR012337">
    <property type="entry name" value="RNaseH-like_sf"/>
</dbReference>
<feature type="domain" description="Integrase catalytic" evidence="1">
    <location>
        <begin position="266"/>
        <end position="383"/>
    </location>
</feature>
<evidence type="ECO:0000313" key="4">
    <source>
        <dbReference type="Proteomes" id="UP000284451"/>
    </source>
</evidence>
<dbReference type="InterPro" id="IPR015378">
    <property type="entry name" value="Transposase-like_Mu_C"/>
</dbReference>